<accession>A0A255ZXJ7</accession>
<feature type="transmembrane region" description="Helical" evidence="1">
    <location>
        <begin position="196"/>
        <end position="219"/>
    </location>
</feature>
<feature type="transmembrane region" description="Helical" evidence="1">
    <location>
        <begin position="62"/>
        <end position="81"/>
    </location>
</feature>
<keyword evidence="1" id="KW-0812">Transmembrane</keyword>
<feature type="transmembrane region" description="Helical" evidence="1">
    <location>
        <begin position="275"/>
        <end position="295"/>
    </location>
</feature>
<reference evidence="2 3" key="1">
    <citation type="submission" date="2017-07" db="EMBL/GenBank/DDBJ databases">
        <title>Flavobacterium cyanobacteriorum sp. nov., isolated from cyanobacterial aggregates in a eutrophic lake.</title>
        <authorList>
            <person name="Cai H."/>
        </authorList>
    </citation>
    <scope>NUCLEOTIDE SEQUENCE [LARGE SCALE GENOMIC DNA]</scope>
    <source>
        <strain evidence="2 3">TH167</strain>
    </source>
</reference>
<feature type="transmembrane region" description="Helical" evidence="1">
    <location>
        <begin position="114"/>
        <end position="134"/>
    </location>
</feature>
<feature type="transmembrane region" description="Helical" evidence="1">
    <location>
        <begin position="140"/>
        <end position="159"/>
    </location>
</feature>
<feature type="transmembrane region" description="Helical" evidence="1">
    <location>
        <begin position="23"/>
        <end position="50"/>
    </location>
</feature>
<feature type="transmembrane region" description="Helical" evidence="1">
    <location>
        <begin position="347"/>
        <end position="367"/>
    </location>
</feature>
<feature type="transmembrane region" description="Helical" evidence="1">
    <location>
        <begin position="444"/>
        <end position="463"/>
    </location>
</feature>
<keyword evidence="1" id="KW-0472">Membrane</keyword>
<dbReference type="AlphaFoldDB" id="A0A255ZXJ7"/>
<evidence type="ECO:0000313" key="2">
    <source>
        <dbReference type="EMBL" id="OYQ45614.1"/>
    </source>
</evidence>
<keyword evidence="1" id="KW-1133">Transmembrane helix</keyword>
<comment type="caution">
    <text evidence="2">The sequence shown here is derived from an EMBL/GenBank/DDBJ whole genome shotgun (WGS) entry which is preliminary data.</text>
</comment>
<dbReference type="OrthoDB" id="1014144at2"/>
<dbReference type="RefSeq" id="WP_094485799.1">
    <property type="nucleotide sequence ID" value="NZ_NOXX01000178.1"/>
</dbReference>
<dbReference type="InterPro" id="IPR043742">
    <property type="entry name" value="DUF5687"/>
</dbReference>
<dbReference type="Pfam" id="PF18940">
    <property type="entry name" value="DUF5687"/>
    <property type="match status" value="1"/>
</dbReference>
<sequence>MYKKILWLEWKSFFRSAAFTQKIAIKILIGLAALYFGGCFLILGIGSFFIIKDVTNQDPVVVVSQFLIYYFLMDLVFRQMLQKLPVMNIRPMLILPVTRSYVVHFSLAKTSISYFNVLNYFFFLPFTIVLYVQGYDPLSVTLWFVAMTALIYFNNYLNILIANKDGLFYTFITLLGAIAASQYFGLFDITIYTKPIFYALFDQPLTVLVPVALVVGVYYMTYKYLLGQLYLDVGLKKEIAVAQTENYTWLNKYGTLGSFLKNDIRMIRRNKRSKTTATMSILFLFYGLLFFNGAIDAYDNPAMHMFAGIFVSGGFLISFGQFVPSWDSAYYPLMMTQNVPYRDYISSKWWLMVIGTLVATVLGSFYLFFGLEIYLIVVAAAIYNIGVNSYLVLWGGAYTKTPIDLTSAKGAFGDRKAFNVKTLLISLPQLLLPMAVFMTGKVLLGTYEGIALVALLGIIGFLFRDKMFNLIVKTYKTEKYATLAAYKEKN</sequence>
<keyword evidence="3" id="KW-1185">Reference proteome</keyword>
<gene>
    <name evidence="2" type="ORF">CHX27_05700</name>
</gene>
<evidence type="ECO:0000256" key="1">
    <source>
        <dbReference type="SAM" id="Phobius"/>
    </source>
</evidence>
<feature type="transmembrane region" description="Helical" evidence="1">
    <location>
        <begin position="301"/>
        <end position="326"/>
    </location>
</feature>
<protein>
    <submittedName>
        <fullName evidence="2">Uncharacterized protein</fullName>
    </submittedName>
</protein>
<dbReference type="EMBL" id="NOXX01000178">
    <property type="protein sequence ID" value="OYQ45614.1"/>
    <property type="molecule type" value="Genomic_DNA"/>
</dbReference>
<dbReference type="Proteomes" id="UP000216035">
    <property type="component" value="Unassembled WGS sequence"/>
</dbReference>
<feature type="transmembrane region" description="Helical" evidence="1">
    <location>
        <begin position="418"/>
        <end position="438"/>
    </location>
</feature>
<feature type="transmembrane region" description="Helical" evidence="1">
    <location>
        <begin position="373"/>
        <end position="397"/>
    </location>
</feature>
<proteinExistence type="predicted"/>
<organism evidence="2 3">
    <name type="scientific">Flavobacterium aurantiibacter</name>
    <dbReference type="NCBI Taxonomy" id="2023067"/>
    <lineage>
        <taxon>Bacteria</taxon>
        <taxon>Pseudomonadati</taxon>
        <taxon>Bacteroidota</taxon>
        <taxon>Flavobacteriia</taxon>
        <taxon>Flavobacteriales</taxon>
        <taxon>Flavobacteriaceae</taxon>
        <taxon>Flavobacterium</taxon>
    </lineage>
</organism>
<name>A0A255ZXJ7_9FLAO</name>
<feature type="transmembrane region" description="Helical" evidence="1">
    <location>
        <begin position="166"/>
        <end position="184"/>
    </location>
</feature>
<evidence type="ECO:0000313" key="3">
    <source>
        <dbReference type="Proteomes" id="UP000216035"/>
    </source>
</evidence>